<feature type="region of interest" description="Disordered" evidence="1">
    <location>
        <begin position="1"/>
        <end position="45"/>
    </location>
</feature>
<dbReference type="RefSeq" id="WP_006303787.1">
    <property type="nucleotide sequence ID" value="NZ_AEDQ01000016.1"/>
</dbReference>
<keyword evidence="2" id="KW-0812">Transmembrane</keyword>
<sequence>MSYNQSTHRAQPNHARSSRPAQSPVSSSFAPGAQTPGAEAPAGQQAISQLQAGAGAKIETRRTARVLAHNSNVQRTRTKQHARVLSEAKNMRVSSDKLSRLTGRARRDLIQMAAYSREHTAADTQPKAPMPLYKKLIVIVCSLVSLCVVAAIIWVASIALEPDEPQERLAPEAETQQAQSDENIIYRGLTYYIEQGSDGVYTLMSAPKKGSQDATALCKLSGTPVQMLLYNGALVIPENKSDGTWDIIAYTMGLGAEPTQVTDKDGAALVKQGSISRVKLEGASLHITDDAGKETTVMLG</sequence>
<keyword evidence="4" id="KW-1185">Reference proteome</keyword>
<feature type="transmembrane region" description="Helical" evidence="2">
    <location>
        <begin position="136"/>
        <end position="160"/>
    </location>
</feature>
<dbReference type="EMBL" id="AEDQ01000016">
    <property type="protein sequence ID" value="EFL44382.1"/>
    <property type="molecule type" value="Genomic_DNA"/>
</dbReference>
<name>A0ABN0B102_9ACTN</name>
<evidence type="ECO:0000256" key="1">
    <source>
        <dbReference type="SAM" id="MobiDB-lite"/>
    </source>
</evidence>
<evidence type="ECO:0000313" key="3">
    <source>
        <dbReference type="EMBL" id="EFL44382.1"/>
    </source>
</evidence>
<keyword evidence="2" id="KW-1133">Transmembrane helix</keyword>
<gene>
    <name evidence="3" type="ORF">HMPREF9248_0420</name>
</gene>
<reference evidence="3 4" key="1">
    <citation type="submission" date="2010-08" db="EMBL/GenBank/DDBJ databases">
        <authorList>
            <person name="Durkin A.S."/>
            <person name="Madupu R."/>
            <person name="Torralba M."/>
            <person name="Gillis M."/>
            <person name="Methe B."/>
            <person name="Sutton G."/>
            <person name="Nelson K.E."/>
        </authorList>
    </citation>
    <scope>NUCLEOTIDE SEQUENCE [LARGE SCALE GENOMIC DNA]</scope>
    <source>
        <strain evidence="3 4">PB189-T1-4</strain>
    </source>
</reference>
<dbReference type="Proteomes" id="UP000004431">
    <property type="component" value="Unassembled WGS sequence"/>
</dbReference>
<accession>A0ABN0B102</accession>
<evidence type="ECO:0000256" key="2">
    <source>
        <dbReference type="SAM" id="Phobius"/>
    </source>
</evidence>
<keyword evidence="2" id="KW-0472">Membrane</keyword>
<organism evidence="3 4">
    <name type="scientific">Fannyhessea vaginae PB189-T1-4</name>
    <dbReference type="NCBI Taxonomy" id="866774"/>
    <lineage>
        <taxon>Bacteria</taxon>
        <taxon>Bacillati</taxon>
        <taxon>Actinomycetota</taxon>
        <taxon>Coriobacteriia</taxon>
        <taxon>Coriobacteriales</taxon>
        <taxon>Atopobiaceae</taxon>
        <taxon>Fannyhessea</taxon>
    </lineage>
</organism>
<feature type="compositionally biased region" description="Low complexity" evidence="1">
    <location>
        <begin position="18"/>
        <end position="28"/>
    </location>
</feature>
<evidence type="ECO:0000313" key="4">
    <source>
        <dbReference type="Proteomes" id="UP000004431"/>
    </source>
</evidence>
<proteinExistence type="predicted"/>
<comment type="caution">
    <text evidence="3">The sequence shown here is derived from an EMBL/GenBank/DDBJ whole genome shotgun (WGS) entry which is preliminary data.</text>
</comment>
<protein>
    <submittedName>
        <fullName evidence="3">Uncharacterized protein</fullName>
    </submittedName>
</protein>
<feature type="compositionally biased region" description="Polar residues" evidence="1">
    <location>
        <begin position="1"/>
        <end position="10"/>
    </location>
</feature>